<gene>
    <name evidence="2" type="ORF">PMACD_LOCUS12396</name>
</gene>
<sequence length="276" mass="32656">MPFSFTIRVKLNAHIERPLEIYDVKIEYKSSNETVFNEFSITLDKINNYIAKDLINSEPKINTNLINANKYTEIAPFIPRYRNNDEIKHELDNFVLQRKKSHLTTVGFNFKIPIANPEYAFVKNKEEKRDIKEMNRLTDRKDLNENFAKKYIRELETNKISQEVNLNIFQRPEIEEVLKKQNFLVNRIMNLLKEEKKTLRTNFNTLLEEMDKLKNGNVTHKQEVIQGSTKPATVVNIDETMVREALKKDPFVRRVLQMGKSKRDAYKREAKVFNKG</sequence>
<reference evidence="2" key="1">
    <citation type="submission" date="2021-02" db="EMBL/GenBank/DDBJ databases">
        <authorList>
            <person name="Steward A R."/>
        </authorList>
    </citation>
    <scope>NUCLEOTIDE SEQUENCE</scope>
</reference>
<evidence type="ECO:0000313" key="2">
    <source>
        <dbReference type="EMBL" id="CAF4913944.1"/>
    </source>
</evidence>
<feature type="coiled-coil region" evidence="1">
    <location>
        <begin position="189"/>
        <end position="216"/>
    </location>
</feature>
<organism evidence="2 3">
    <name type="scientific">Pieris macdunnoughi</name>
    <dbReference type="NCBI Taxonomy" id="345717"/>
    <lineage>
        <taxon>Eukaryota</taxon>
        <taxon>Metazoa</taxon>
        <taxon>Ecdysozoa</taxon>
        <taxon>Arthropoda</taxon>
        <taxon>Hexapoda</taxon>
        <taxon>Insecta</taxon>
        <taxon>Pterygota</taxon>
        <taxon>Neoptera</taxon>
        <taxon>Endopterygota</taxon>
        <taxon>Lepidoptera</taxon>
        <taxon>Glossata</taxon>
        <taxon>Ditrysia</taxon>
        <taxon>Papilionoidea</taxon>
        <taxon>Pieridae</taxon>
        <taxon>Pierinae</taxon>
        <taxon>Pieris</taxon>
    </lineage>
</organism>
<protein>
    <submittedName>
        <fullName evidence="2">Uncharacterized protein</fullName>
    </submittedName>
</protein>
<dbReference type="OrthoDB" id="7489388at2759"/>
<dbReference type="AlphaFoldDB" id="A0A821VVB4"/>
<keyword evidence="3" id="KW-1185">Reference proteome</keyword>
<evidence type="ECO:0000313" key="3">
    <source>
        <dbReference type="Proteomes" id="UP000663880"/>
    </source>
</evidence>
<proteinExistence type="predicted"/>
<dbReference type="Proteomes" id="UP000663880">
    <property type="component" value="Unassembled WGS sequence"/>
</dbReference>
<keyword evidence="1" id="KW-0175">Coiled coil</keyword>
<accession>A0A821VVB4</accession>
<evidence type="ECO:0000256" key="1">
    <source>
        <dbReference type="SAM" id="Coils"/>
    </source>
</evidence>
<comment type="caution">
    <text evidence="2">The sequence shown here is derived from an EMBL/GenBank/DDBJ whole genome shotgun (WGS) entry which is preliminary data.</text>
</comment>
<name>A0A821VVB4_9NEOP</name>
<dbReference type="EMBL" id="CAJOBZ010000047">
    <property type="protein sequence ID" value="CAF4913944.1"/>
    <property type="molecule type" value="Genomic_DNA"/>
</dbReference>